<feature type="region of interest" description="Disordered" evidence="1">
    <location>
        <begin position="62"/>
        <end position="85"/>
    </location>
</feature>
<protein>
    <submittedName>
        <fullName evidence="2">Uncharacterized protein</fullName>
    </submittedName>
</protein>
<keyword evidence="3" id="KW-1185">Reference proteome</keyword>
<organism evidence="2 3">
    <name type="scientific">Stephanodiscus triporus</name>
    <dbReference type="NCBI Taxonomy" id="2934178"/>
    <lineage>
        <taxon>Eukaryota</taxon>
        <taxon>Sar</taxon>
        <taxon>Stramenopiles</taxon>
        <taxon>Ochrophyta</taxon>
        <taxon>Bacillariophyta</taxon>
        <taxon>Coscinodiscophyceae</taxon>
        <taxon>Thalassiosirophycidae</taxon>
        <taxon>Stephanodiscales</taxon>
        <taxon>Stephanodiscaceae</taxon>
        <taxon>Stephanodiscus</taxon>
    </lineage>
</organism>
<gene>
    <name evidence="2" type="ORF">ACHAW5_008157</name>
</gene>
<accession>A0ABD3MV78</accession>
<feature type="compositionally biased region" description="Polar residues" evidence="1">
    <location>
        <begin position="62"/>
        <end position="73"/>
    </location>
</feature>
<evidence type="ECO:0000313" key="3">
    <source>
        <dbReference type="Proteomes" id="UP001530315"/>
    </source>
</evidence>
<comment type="caution">
    <text evidence="2">The sequence shown here is derived from an EMBL/GenBank/DDBJ whole genome shotgun (WGS) entry which is preliminary data.</text>
</comment>
<feature type="region of interest" description="Disordered" evidence="1">
    <location>
        <begin position="1"/>
        <end position="29"/>
    </location>
</feature>
<feature type="compositionally biased region" description="Polar residues" evidence="1">
    <location>
        <begin position="8"/>
        <end position="20"/>
    </location>
</feature>
<dbReference type="AlphaFoldDB" id="A0ABD3MV78"/>
<dbReference type="EMBL" id="JALLAZ020001692">
    <property type="protein sequence ID" value="KAL3767855.1"/>
    <property type="molecule type" value="Genomic_DNA"/>
</dbReference>
<feature type="compositionally biased region" description="Basic residues" evidence="1">
    <location>
        <begin position="76"/>
        <end position="85"/>
    </location>
</feature>
<proteinExistence type="predicted"/>
<evidence type="ECO:0000313" key="2">
    <source>
        <dbReference type="EMBL" id="KAL3767855.1"/>
    </source>
</evidence>
<evidence type="ECO:0000256" key="1">
    <source>
        <dbReference type="SAM" id="MobiDB-lite"/>
    </source>
</evidence>
<sequence length="224" mass="25140">MNYPMSEKQMQSKRNCCSQRRNCKGEKSRGRRTENNYAVFLVSCAAPCYGGVDKAPNVELTRTSLTTTARPQTSKSGKKPRKKGRQGSIVIAVGLNYKAVSAEDARAFYSHRPATIISDCGNVRELAEHVERELQEYVCDNIIQPNPESNKRLWRRNGNGGANSTYGPFKVCYGAIVHRPDDEADERYPDASIWSKTLPVRNAIFKDDIHEDAIHTDVIRSVSD</sequence>
<name>A0ABD3MV78_9STRA</name>
<reference evidence="2 3" key="1">
    <citation type="submission" date="2024-10" db="EMBL/GenBank/DDBJ databases">
        <title>Updated reference genomes for cyclostephanoid diatoms.</title>
        <authorList>
            <person name="Roberts W.R."/>
            <person name="Alverson A.J."/>
        </authorList>
    </citation>
    <scope>NUCLEOTIDE SEQUENCE [LARGE SCALE GENOMIC DNA]</scope>
    <source>
        <strain evidence="2 3">AJA276-08</strain>
    </source>
</reference>
<dbReference type="Proteomes" id="UP001530315">
    <property type="component" value="Unassembled WGS sequence"/>
</dbReference>